<dbReference type="AlphaFoldDB" id="A0A255YS20"/>
<dbReference type="SUPFAM" id="SSF110849">
    <property type="entry name" value="ParB/Sulfiredoxin"/>
    <property type="match status" value="1"/>
</dbReference>
<dbReference type="GO" id="GO:0009007">
    <property type="term" value="F:site-specific DNA-methyltransferase (adenine-specific) activity"/>
    <property type="evidence" value="ECO:0007669"/>
    <property type="project" value="UniProtKB-EC"/>
</dbReference>
<dbReference type="InterPro" id="IPR015840">
    <property type="entry name" value="DNA_MeTrfase_ParB"/>
</dbReference>
<sequence length="417" mass="45400">MDQNWPAQSSELLPIEKITPYARNSRTHSDEQVAQIAASIREWGWTNPILVDEDGGLLAGHGRLAAARKLGLTQIPTMVAKGWSEAQKKAYVIADNKLALNAGWDLELLAVELGDLQGFDFDLMLTGFSDEELSKLLAEKTEGNTDPDEIPEAPIDPIAKPGDVWLLGKHRLVCGDSTDADTVAKALNGVSPHLMVTDPPYGVEYDPAWREKAGVGASGTAKGKVLNDDKADWREAWALFPGDVAYVWHAGLYAGVVGDSLAACDLMLRSQIIWDKGQLVLSRGDYHWEHEPCWYAVKKGAKGHWAGDRKQTTVWHIAKPKKNETGHGTQKPVECMKRPIENNSSPGQAVYEPFSGSGTTIIAGEMTGRVVHAIELNPAYIDVAVKRWQDFTGKAATLEGDGRTFDEIAGGRIAEAA</sequence>
<reference evidence="6 7" key="1">
    <citation type="submission" date="2017-07" db="EMBL/GenBank/DDBJ databases">
        <title>Sandarakinorhabdus cyanobacteriorum sp. nov., a novel bacterium isolated from cyanobacterial aggregates in a eutrophic lake.</title>
        <authorList>
            <person name="Cai H."/>
        </authorList>
    </citation>
    <scope>NUCLEOTIDE SEQUENCE [LARGE SCALE GENOMIC DNA]</scope>
    <source>
        <strain evidence="6 7">TH057</strain>
    </source>
</reference>
<dbReference type="Gene3D" id="3.40.50.150">
    <property type="entry name" value="Vaccinia Virus protein VP39"/>
    <property type="match status" value="1"/>
</dbReference>
<dbReference type="SMART" id="SM00470">
    <property type="entry name" value="ParB"/>
    <property type="match status" value="1"/>
</dbReference>
<dbReference type="InterPro" id="IPR036086">
    <property type="entry name" value="ParB/Sulfiredoxin_sf"/>
</dbReference>
<evidence type="ECO:0000256" key="1">
    <source>
        <dbReference type="ARBA" id="ARBA00022603"/>
    </source>
</evidence>
<dbReference type="PRINTS" id="PR00508">
    <property type="entry name" value="S21N4MTFRASE"/>
</dbReference>
<dbReference type="InterPro" id="IPR001091">
    <property type="entry name" value="RM_Methyltransferase"/>
</dbReference>
<dbReference type="InterPro" id="IPR003115">
    <property type="entry name" value="ParB_N"/>
</dbReference>
<dbReference type="EMBL" id="NOXT01000088">
    <property type="protein sequence ID" value="OYQ31250.1"/>
    <property type="molecule type" value="Genomic_DNA"/>
</dbReference>
<dbReference type="GO" id="GO:0003677">
    <property type="term" value="F:DNA binding"/>
    <property type="evidence" value="ECO:0007669"/>
    <property type="project" value="InterPro"/>
</dbReference>
<dbReference type="GO" id="GO:0045881">
    <property type="term" value="P:positive regulation of sporulation resulting in formation of a cellular spore"/>
    <property type="evidence" value="ECO:0007669"/>
    <property type="project" value="TreeGrafter"/>
</dbReference>
<evidence type="ECO:0000313" key="6">
    <source>
        <dbReference type="EMBL" id="OYQ31250.1"/>
    </source>
</evidence>
<dbReference type="GO" id="GO:0007059">
    <property type="term" value="P:chromosome segregation"/>
    <property type="evidence" value="ECO:0007669"/>
    <property type="project" value="TreeGrafter"/>
</dbReference>
<comment type="similarity">
    <text evidence="4">Belongs to the N(4)/N(6)-methyltransferase family.</text>
</comment>
<evidence type="ECO:0000313" key="7">
    <source>
        <dbReference type="Proteomes" id="UP000216991"/>
    </source>
</evidence>
<gene>
    <name evidence="6" type="ORF">CHU93_04620</name>
</gene>
<dbReference type="GO" id="GO:0008170">
    <property type="term" value="F:N-methyltransferase activity"/>
    <property type="evidence" value="ECO:0007669"/>
    <property type="project" value="InterPro"/>
</dbReference>
<feature type="domain" description="ParB-like N-terminal" evidence="5">
    <location>
        <begin position="11"/>
        <end position="96"/>
    </location>
</feature>
<dbReference type="PANTHER" id="PTHR33375">
    <property type="entry name" value="CHROMOSOME-PARTITIONING PROTEIN PARB-RELATED"/>
    <property type="match status" value="1"/>
</dbReference>
<dbReference type="Proteomes" id="UP000216991">
    <property type="component" value="Unassembled WGS sequence"/>
</dbReference>
<keyword evidence="1 6" id="KW-0489">Methyltransferase</keyword>
<name>A0A255YS20_9SPHN</name>
<dbReference type="Pfam" id="PF01555">
    <property type="entry name" value="N6_N4_Mtase"/>
    <property type="match status" value="1"/>
</dbReference>
<comment type="caution">
    <text evidence="6">The sequence shown here is derived from an EMBL/GenBank/DDBJ whole genome shotgun (WGS) entry which is preliminary data.</text>
</comment>
<dbReference type="RefSeq" id="WP_094472980.1">
    <property type="nucleotide sequence ID" value="NZ_NOXT01000088.1"/>
</dbReference>
<organism evidence="6 7">
    <name type="scientific">Sandarakinorhabdus cyanobacteriorum</name>
    <dbReference type="NCBI Taxonomy" id="1981098"/>
    <lineage>
        <taxon>Bacteria</taxon>
        <taxon>Pseudomonadati</taxon>
        <taxon>Pseudomonadota</taxon>
        <taxon>Alphaproteobacteria</taxon>
        <taxon>Sphingomonadales</taxon>
        <taxon>Sphingosinicellaceae</taxon>
        <taxon>Sandarakinorhabdus</taxon>
    </lineage>
</organism>
<dbReference type="Pfam" id="PF02195">
    <property type="entry name" value="ParB_N"/>
    <property type="match status" value="1"/>
</dbReference>
<evidence type="ECO:0000259" key="5">
    <source>
        <dbReference type="SMART" id="SM00470"/>
    </source>
</evidence>
<evidence type="ECO:0000256" key="4">
    <source>
        <dbReference type="RuleBase" id="RU362026"/>
    </source>
</evidence>
<proteinExistence type="inferred from homology"/>
<protein>
    <recommendedName>
        <fullName evidence="4">Methyltransferase</fullName>
        <ecNumber evidence="4">2.1.1.-</ecNumber>
    </recommendedName>
</protein>
<dbReference type="GO" id="GO:0032259">
    <property type="term" value="P:methylation"/>
    <property type="evidence" value="ECO:0007669"/>
    <property type="project" value="UniProtKB-KW"/>
</dbReference>
<comment type="catalytic activity">
    <reaction evidence="3">
        <text>a 2'-deoxyadenosine in DNA + S-adenosyl-L-methionine = an N(6)-methyl-2'-deoxyadenosine in DNA + S-adenosyl-L-homocysteine + H(+)</text>
        <dbReference type="Rhea" id="RHEA:15197"/>
        <dbReference type="Rhea" id="RHEA-COMP:12418"/>
        <dbReference type="Rhea" id="RHEA-COMP:12419"/>
        <dbReference type="ChEBI" id="CHEBI:15378"/>
        <dbReference type="ChEBI" id="CHEBI:57856"/>
        <dbReference type="ChEBI" id="CHEBI:59789"/>
        <dbReference type="ChEBI" id="CHEBI:90615"/>
        <dbReference type="ChEBI" id="CHEBI:90616"/>
        <dbReference type="EC" id="2.1.1.72"/>
    </reaction>
</comment>
<keyword evidence="7" id="KW-1185">Reference proteome</keyword>
<dbReference type="InterPro" id="IPR029063">
    <property type="entry name" value="SAM-dependent_MTases_sf"/>
</dbReference>
<dbReference type="InterPro" id="IPR002941">
    <property type="entry name" value="DNA_methylase_N4/N6"/>
</dbReference>
<dbReference type="EC" id="2.1.1.-" evidence="4"/>
<dbReference type="InterPro" id="IPR050336">
    <property type="entry name" value="Chromosome_partition/occlusion"/>
</dbReference>
<dbReference type="SUPFAM" id="SSF53335">
    <property type="entry name" value="S-adenosyl-L-methionine-dependent methyltransferases"/>
    <property type="match status" value="1"/>
</dbReference>
<dbReference type="Gene3D" id="3.90.1530.10">
    <property type="entry name" value="Conserved hypothetical protein from pyrococcus furiosus pfu- 392566-001, ParB domain"/>
    <property type="match status" value="1"/>
</dbReference>
<accession>A0A255YS20</accession>
<dbReference type="CDD" id="cd16403">
    <property type="entry name" value="ParB_N_like_MT"/>
    <property type="match status" value="1"/>
</dbReference>
<keyword evidence="2" id="KW-0808">Transferase</keyword>
<dbReference type="GO" id="GO:0005694">
    <property type="term" value="C:chromosome"/>
    <property type="evidence" value="ECO:0007669"/>
    <property type="project" value="TreeGrafter"/>
</dbReference>
<dbReference type="PANTHER" id="PTHR33375:SF1">
    <property type="entry name" value="CHROMOSOME-PARTITIONING PROTEIN PARB-RELATED"/>
    <property type="match status" value="1"/>
</dbReference>
<dbReference type="OrthoDB" id="7806498at2"/>
<dbReference type="PIRSF" id="PIRSF036758">
    <property type="entry name" value="Aden_M_ParB"/>
    <property type="match status" value="1"/>
</dbReference>
<evidence type="ECO:0000256" key="3">
    <source>
        <dbReference type="ARBA" id="ARBA00047942"/>
    </source>
</evidence>
<evidence type="ECO:0000256" key="2">
    <source>
        <dbReference type="ARBA" id="ARBA00022679"/>
    </source>
</evidence>